<accession>A0AAU7XAA7</accession>
<evidence type="ECO:0000313" key="2">
    <source>
        <dbReference type="EMBL" id="XBY44679.1"/>
    </source>
</evidence>
<dbReference type="AlphaFoldDB" id="A0AAU7XAA7"/>
<dbReference type="KEGG" id="mflg:ABS361_22240"/>
<protein>
    <submittedName>
        <fullName evidence="2">STAS domain-containing protein</fullName>
    </submittedName>
</protein>
<reference evidence="2" key="1">
    <citation type="submission" date="2024-06" db="EMBL/GenBank/DDBJ databases">
        <title>Methylostella associata gen. nov., sp. nov., a novel Ancalomicrobiaceae-affiliated facultatively methylotrophic bacteria that feed on methanotrophs of the genus Methylococcus.</title>
        <authorList>
            <person name="Saltykova V."/>
            <person name="Danilova O.V."/>
            <person name="Oshkin I.Y."/>
            <person name="Belova S.E."/>
            <person name="Pimenov N.V."/>
            <person name="Dedysh S.N."/>
        </authorList>
    </citation>
    <scope>NUCLEOTIDE SEQUENCE</scope>
    <source>
        <strain evidence="2">S20</strain>
    </source>
</reference>
<proteinExistence type="predicted"/>
<feature type="domain" description="STAS" evidence="1">
    <location>
        <begin position="1"/>
        <end position="102"/>
    </location>
</feature>
<dbReference type="InterPro" id="IPR002645">
    <property type="entry name" value="STAS_dom"/>
</dbReference>
<dbReference type="RefSeq" id="WP_407049769.1">
    <property type="nucleotide sequence ID" value="NZ_CP158568.1"/>
</dbReference>
<dbReference type="GO" id="GO:0043856">
    <property type="term" value="F:anti-sigma factor antagonist activity"/>
    <property type="evidence" value="ECO:0007669"/>
    <property type="project" value="TreeGrafter"/>
</dbReference>
<dbReference type="PROSITE" id="PS50801">
    <property type="entry name" value="STAS"/>
    <property type="match status" value="1"/>
</dbReference>
<sequence>MRITYAETGGTFEAKLSERLSFADHPAFRKLLDDVAAAAPTRCVFDLSELVSIDSAGLGMFIIAIEAAKTGGWSLSLVGATGHVKQLLQLSRMDRLVTVDVS</sequence>
<name>A0AAU7XAA7_9HYPH</name>
<dbReference type="EMBL" id="CP158568">
    <property type="protein sequence ID" value="XBY44679.1"/>
    <property type="molecule type" value="Genomic_DNA"/>
</dbReference>
<dbReference type="SUPFAM" id="SSF52091">
    <property type="entry name" value="SpoIIaa-like"/>
    <property type="match status" value="1"/>
</dbReference>
<dbReference type="InterPro" id="IPR036513">
    <property type="entry name" value="STAS_dom_sf"/>
</dbReference>
<organism evidence="2">
    <name type="scientific">Methyloraptor flagellatus</name>
    <dbReference type="NCBI Taxonomy" id="3162530"/>
    <lineage>
        <taxon>Bacteria</taxon>
        <taxon>Pseudomonadati</taxon>
        <taxon>Pseudomonadota</taxon>
        <taxon>Alphaproteobacteria</taxon>
        <taxon>Hyphomicrobiales</taxon>
        <taxon>Ancalomicrobiaceae</taxon>
        <taxon>Methyloraptor</taxon>
    </lineage>
</organism>
<dbReference type="InterPro" id="IPR058548">
    <property type="entry name" value="MlaB-like_STAS"/>
</dbReference>
<evidence type="ECO:0000259" key="1">
    <source>
        <dbReference type="PROSITE" id="PS50801"/>
    </source>
</evidence>
<gene>
    <name evidence="2" type="ORF">ABS361_22240</name>
</gene>
<dbReference type="Gene3D" id="3.30.750.24">
    <property type="entry name" value="STAS domain"/>
    <property type="match status" value="1"/>
</dbReference>
<dbReference type="Pfam" id="PF13466">
    <property type="entry name" value="STAS_2"/>
    <property type="match status" value="1"/>
</dbReference>
<dbReference type="CDD" id="cd07043">
    <property type="entry name" value="STAS_anti-anti-sigma_factors"/>
    <property type="match status" value="1"/>
</dbReference>
<dbReference type="PANTHER" id="PTHR33495:SF2">
    <property type="entry name" value="ANTI-SIGMA FACTOR ANTAGONIST TM_1081-RELATED"/>
    <property type="match status" value="1"/>
</dbReference>
<dbReference type="PANTHER" id="PTHR33495">
    <property type="entry name" value="ANTI-SIGMA FACTOR ANTAGONIST TM_1081-RELATED-RELATED"/>
    <property type="match status" value="1"/>
</dbReference>